<comment type="caution">
    <text evidence="1">The sequence shown here is derived from an EMBL/GenBank/DDBJ whole genome shotgun (WGS) entry which is preliminary data.</text>
</comment>
<protein>
    <submittedName>
        <fullName evidence="1">Uncharacterized protein</fullName>
    </submittedName>
</protein>
<gene>
    <name evidence="1" type="ORF">ANN_27114</name>
</gene>
<reference evidence="1 2" key="1">
    <citation type="journal article" date="2022" name="Allergy">
        <title>Genome assembly and annotation of Periplaneta americana reveal a comprehensive cockroach allergen profile.</title>
        <authorList>
            <person name="Wang L."/>
            <person name="Xiong Q."/>
            <person name="Saelim N."/>
            <person name="Wang L."/>
            <person name="Nong W."/>
            <person name="Wan A.T."/>
            <person name="Shi M."/>
            <person name="Liu X."/>
            <person name="Cao Q."/>
            <person name="Hui J.H.L."/>
            <person name="Sookrung N."/>
            <person name="Leung T.F."/>
            <person name="Tungtrongchitr A."/>
            <person name="Tsui S.K.W."/>
        </authorList>
    </citation>
    <scope>NUCLEOTIDE SEQUENCE [LARGE SCALE GENOMIC DNA]</scope>
    <source>
        <strain evidence="1">PWHHKU_190912</strain>
    </source>
</reference>
<dbReference type="Proteomes" id="UP001148838">
    <property type="component" value="Unassembled WGS sequence"/>
</dbReference>
<evidence type="ECO:0000313" key="1">
    <source>
        <dbReference type="EMBL" id="KAJ4426300.1"/>
    </source>
</evidence>
<evidence type="ECO:0000313" key="2">
    <source>
        <dbReference type="Proteomes" id="UP001148838"/>
    </source>
</evidence>
<name>A0ABQ8RXP1_PERAM</name>
<sequence>MFILYELARAAWDRLKAAIRQRNPLVKTVQDLREATVGPSRSTGKAKECEARAITREDHKGIIVVKGVKKSQHSHLPNREEAGSIKVKENLKSLAEERPEMTLAQILRNELRDVLSAILA</sequence>
<proteinExistence type="predicted"/>
<dbReference type="EMBL" id="JAJSOF020000040">
    <property type="protein sequence ID" value="KAJ4426300.1"/>
    <property type="molecule type" value="Genomic_DNA"/>
</dbReference>
<keyword evidence="2" id="KW-1185">Reference proteome</keyword>
<accession>A0ABQ8RXP1</accession>
<organism evidence="1 2">
    <name type="scientific">Periplaneta americana</name>
    <name type="common">American cockroach</name>
    <name type="synonym">Blatta americana</name>
    <dbReference type="NCBI Taxonomy" id="6978"/>
    <lineage>
        <taxon>Eukaryota</taxon>
        <taxon>Metazoa</taxon>
        <taxon>Ecdysozoa</taxon>
        <taxon>Arthropoda</taxon>
        <taxon>Hexapoda</taxon>
        <taxon>Insecta</taxon>
        <taxon>Pterygota</taxon>
        <taxon>Neoptera</taxon>
        <taxon>Polyneoptera</taxon>
        <taxon>Dictyoptera</taxon>
        <taxon>Blattodea</taxon>
        <taxon>Blattoidea</taxon>
        <taxon>Blattidae</taxon>
        <taxon>Blattinae</taxon>
        <taxon>Periplaneta</taxon>
    </lineage>
</organism>